<dbReference type="EMBL" id="JAOPJF010000011">
    <property type="protein sequence ID" value="KAK1147610.1"/>
    <property type="molecule type" value="Genomic_DNA"/>
</dbReference>
<name>A0ACC3BAX9_9EURO</name>
<protein>
    <submittedName>
        <fullName evidence="1">Uncharacterized protein</fullName>
    </submittedName>
</protein>
<proteinExistence type="predicted"/>
<evidence type="ECO:0000313" key="2">
    <source>
        <dbReference type="Proteomes" id="UP001177260"/>
    </source>
</evidence>
<sequence length="563" mass="63163">MENPDVEWELEEGIPQANDPFIQQYLKGRSSLIEEEQKQRHDFTLRKSLSPIAKTACKILSKIRDRELMPTGPALSDPHTSHASSEEALHPGGRLHNARDQMETTELWKILQRLPKGSFLHAHLNLMFDAEFLVNQALATEGIHIVAPEAVSTQSRRDEIPFTFRHISSSAGGLGNGAALWTSTGNTHSPAPVDLQSASCSFPDGEEGFRDWLKSRCVPLRERSYTHDNSGPDAVWDAYHRSTSVISSLLAYEPILRAGLRRLFAKLAADNVRTGHSEPEEGFSEWCRVFQEELMRFKSTEEGQSFHGARVIWTATDVSSNKDLAESMMNCIIAKQDFPDVICGFDLGGQESPKGQLVDFVPMMFWFRKLCLEEGVDIPFFFHASESDTHGENPSHNFFDAILLGSRRIGDGVSLYEHPMLIELIKEKKLLVERCPISNGRHHLADPIGSNSLRFLLSRGVPVSLGSDPQAVLGHGWNGLTPEIWRALQDPERLGITDIAILIENSIRWSSYEDQPTAGWLTGIREGVLGEGVKASRLQEWYADFEKFCEWVALEYAEVDIDD</sequence>
<evidence type="ECO:0000313" key="1">
    <source>
        <dbReference type="EMBL" id="KAK1147610.1"/>
    </source>
</evidence>
<gene>
    <name evidence="1" type="ORF">N8T08_000952</name>
</gene>
<keyword evidence="2" id="KW-1185">Reference proteome</keyword>
<accession>A0ACC3BAX9</accession>
<dbReference type="Proteomes" id="UP001177260">
    <property type="component" value="Unassembled WGS sequence"/>
</dbReference>
<reference evidence="1 2" key="1">
    <citation type="journal article" date="2023" name="ACS Omega">
        <title>Identification of the Neoaspergillic Acid Biosynthesis Gene Cluster by Establishing an In Vitro CRISPR-Ribonucleoprotein Genetic System in Aspergillus melleus.</title>
        <authorList>
            <person name="Yuan B."/>
            <person name="Grau M.F."/>
            <person name="Murata R.M."/>
            <person name="Torok T."/>
            <person name="Venkateswaran K."/>
            <person name="Stajich J.E."/>
            <person name="Wang C.C.C."/>
        </authorList>
    </citation>
    <scope>NUCLEOTIDE SEQUENCE [LARGE SCALE GENOMIC DNA]</scope>
    <source>
        <strain evidence="1 2">IMV 1140</strain>
    </source>
</reference>
<organism evidence="1 2">
    <name type="scientific">Aspergillus melleus</name>
    <dbReference type="NCBI Taxonomy" id="138277"/>
    <lineage>
        <taxon>Eukaryota</taxon>
        <taxon>Fungi</taxon>
        <taxon>Dikarya</taxon>
        <taxon>Ascomycota</taxon>
        <taxon>Pezizomycotina</taxon>
        <taxon>Eurotiomycetes</taxon>
        <taxon>Eurotiomycetidae</taxon>
        <taxon>Eurotiales</taxon>
        <taxon>Aspergillaceae</taxon>
        <taxon>Aspergillus</taxon>
        <taxon>Aspergillus subgen. Circumdati</taxon>
    </lineage>
</organism>
<comment type="caution">
    <text evidence="1">The sequence shown here is derived from an EMBL/GenBank/DDBJ whole genome shotgun (WGS) entry which is preliminary data.</text>
</comment>